<dbReference type="CDD" id="cd05506">
    <property type="entry name" value="Bromo_plant1"/>
    <property type="match status" value="1"/>
</dbReference>
<dbReference type="AlphaFoldDB" id="A0A1S2YJG2"/>
<dbReference type="SMART" id="SM00297">
    <property type="entry name" value="BROMO"/>
    <property type="match status" value="1"/>
</dbReference>
<keyword evidence="1" id="KW-0805">Transcription regulation</keyword>
<dbReference type="PRINTS" id="PR00503">
    <property type="entry name" value="BROMODOMAIN"/>
</dbReference>
<dbReference type="Gene3D" id="1.20.1270.220">
    <property type="match status" value="1"/>
</dbReference>
<dbReference type="InterPro" id="IPR037377">
    <property type="entry name" value="GTE_bromo"/>
</dbReference>
<protein>
    <submittedName>
        <fullName evidence="9 10">Transcription factor GTE4-like</fullName>
    </submittedName>
</protein>
<dbReference type="InterPro" id="IPR038336">
    <property type="entry name" value="NET_sf"/>
</dbReference>
<dbReference type="InterPro" id="IPR036427">
    <property type="entry name" value="Bromodomain-like_sf"/>
</dbReference>
<feature type="compositionally biased region" description="Polar residues" evidence="5">
    <location>
        <begin position="205"/>
        <end position="215"/>
    </location>
</feature>
<reference evidence="8" key="1">
    <citation type="journal article" date="2013" name="Nat. Biotechnol.">
        <title>Draft genome sequence of chickpea (Cicer arietinum) provides a resource for trait improvement.</title>
        <authorList>
            <person name="Varshney R.K."/>
            <person name="Song C."/>
            <person name="Saxena R.K."/>
            <person name="Azam S."/>
            <person name="Yu S."/>
            <person name="Sharpe A.G."/>
            <person name="Cannon S."/>
            <person name="Baek J."/>
            <person name="Rosen B.D."/>
            <person name="Tar'an B."/>
            <person name="Millan T."/>
            <person name="Zhang X."/>
            <person name="Ramsay L.D."/>
            <person name="Iwata A."/>
            <person name="Wang Y."/>
            <person name="Nelson W."/>
            <person name="Farmer A.D."/>
            <person name="Gaur P.M."/>
            <person name="Soderlund C."/>
            <person name="Penmetsa R.V."/>
            <person name="Xu C."/>
            <person name="Bharti A.K."/>
            <person name="He W."/>
            <person name="Winter P."/>
            <person name="Zhao S."/>
            <person name="Hane J.K."/>
            <person name="Carrasquilla-Garcia N."/>
            <person name="Condie J.A."/>
            <person name="Upadhyaya H.D."/>
            <person name="Luo M.C."/>
            <person name="Thudi M."/>
            <person name="Gowda C.L."/>
            <person name="Singh N.P."/>
            <person name="Lichtenzveig J."/>
            <person name="Gali K.K."/>
            <person name="Rubio J."/>
            <person name="Nadarajan N."/>
            <person name="Dolezel J."/>
            <person name="Bansal K.C."/>
            <person name="Xu X."/>
            <person name="Edwards D."/>
            <person name="Zhang G."/>
            <person name="Kahl G."/>
            <person name="Gil J."/>
            <person name="Singh K.B."/>
            <person name="Datta S.K."/>
            <person name="Jackson S.A."/>
            <person name="Wang J."/>
            <person name="Cook D.R."/>
        </authorList>
    </citation>
    <scope>NUCLEOTIDE SEQUENCE [LARGE SCALE GENOMIC DNA]</scope>
    <source>
        <strain evidence="8">cv. CDC Frontier</strain>
    </source>
</reference>
<dbReference type="RefSeq" id="XP_012572642.1">
    <property type="nucleotide sequence ID" value="XM_012717188.2"/>
</dbReference>
<feature type="region of interest" description="Disordered" evidence="5">
    <location>
        <begin position="830"/>
        <end position="907"/>
    </location>
</feature>
<evidence type="ECO:0000313" key="9">
    <source>
        <dbReference type="RefSeq" id="XP_004505512.1"/>
    </source>
</evidence>
<keyword evidence="2 4" id="KW-0103">Bromodomain</keyword>
<dbReference type="Pfam" id="PF17035">
    <property type="entry name" value="BET"/>
    <property type="match status" value="1"/>
</dbReference>
<evidence type="ECO:0000259" key="6">
    <source>
        <dbReference type="PROSITE" id="PS50014"/>
    </source>
</evidence>
<evidence type="ECO:0000259" key="7">
    <source>
        <dbReference type="PROSITE" id="PS51525"/>
    </source>
</evidence>
<feature type="region of interest" description="Disordered" evidence="5">
    <location>
        <begin position="711"/>
        <end position="747"/>
    </location>
</feature>
<evidence type="ECO:0000313" key="11">
    <source>
        <dbReference type="RefSeq" id="XP_012572643.1"/>
    </source>
</evidence>
<dbReference type="RefSeq" id="XP_004505512.1">
    <property type="nucleotide sequence ID" value="XM_004505455.3"/>
</dbReference>
<reference evidence="9 10" key="2">
    <citation type="submission" date="2025-04" db="UniProtKB">
        <authorList>
            <consortium name="RefSeq"/>
        </authorList>
    </citation>
    <scope>IDENTIFICATION</scope>
    <source>
        <tissue evidence="9 10">Etiolated seedlings</tissue>
    </source>
</reference>
<dbReference type="Gene3D" id="1.20.920.10">
    <property type="entry name" value="Bromodomain-like"/>
    <property type="match status" value="1"/>
</dbReference>
<evidence type="ECO:0000313" key="10">
    <source>
        <dbReference type="RefSeq" id="XP_012572642.1"/>
    </source>
</evidence>
<evidence type="ECO:0000256" key="3">
    <source>
        <dbReference type="ARBA" id="ARBA00023163"/>
    </source>
</evidence>
<keyword evidence="8" id="KW-1185">Reference proteome</keyword>
<evidence type="ECO:0000313" key="8">
    <source>
        <dbReference type="Proteomes" id="UP000087171"/>
    </source>
</evidence>
<dbReference type="STRING" id="3827.A0A1S2YJG2"/>
<dbReference type="PROSITE" id="PS51525">
    <property type="entry name" value="NET"/>
    <property type="match status" value="1"/>
</dbReference>
<feature type="compositionally biased region" description="Polar residues" evidence="5">
    <location>
        <begin position="166"/>
        <end position="193"/>
    </location>
</feature>
<feature type="domain" description="Bromo" evidence="6">
    <location>
        <begin position="578"/>
        <end position="650"/>
    </location>
</feature>
<evidence type="ECO:0000256" key="4">
    <source>
        <dbReference type="PROSITE-ProRule" id="PRU00035"/>
    </source>
</evidence>
<proteinExistence type="predicted"/>
<dbReference type="Proteomes" id="UP000087171">
    <property type="component" value="Chromosome Ca6"/>
</dbReference>
<dbReference type="Pfam" id="PF00439">
    <property type="entry name" value="Bromodomain"/>
    <property type="match status" value="1"/>
</dbReference>
<feature type="compositionally biased region" description="Basic and acidic residues" evidence="5">
    <location>
        <begin position="738"/>
        <end position="747"/>
    </location>
</feature>
<dbReference type="KEGG" id="cam:101514937"/>
<feature type="domain" description="NET" evidence="7">
    <location>
        <begin position="736"/>
        <end position="817"/>
    </location>
</feature>
<dbReference type="InterPro" id="IPR001487">
    <property type="entry name" value="Bromodomain"/>
</dbReference>
<feature type="compositionally biased region" description="Polar residues" evidence="5">
    <location>
        <begin position="103"/>
        <end position="123"/>
    </location>
</feature>
<evidence type="ECO:0000256" key="5">
    <source>
        <dbReference type="SAM" id="MobiDB-lite"/>
    </source>
</evidence>
<evidence type="ECO:0000256" key="1">
    <source>
        <dbReference type="ARBA" id="ARBA00023015"/>
    </source>
</evidence>
<dbReference type="SUPFAM" id="SSF47370">
    <property type="entry name" value="Bromodomain"/>
    <property type="match status" value="1"/>
</dbReference>
<organism evidence="8 9">
    <name type="scientific">Cicer arietinum</name>
    <name type="common">Chickpea</name>
    <name type="synonym">Garbanzo</name>
    <dbReference type="NCBI Taxonomy" id="3827"/>
    <lineage>
        <taxon>Eukaryota</taxon>
        <taxon>Viridiplantae</taxon>
        <taxon>Streptophyta</taxon>
        <taxon>Embryophyta</taxon>
        <taxon>Tracheophyta</taxon>
        <taxon>Spermatophyta</taxon>
        <taxon>Magnoliopsida</taxon>
        <taxon>eudicotyledons</taxon>
        <taxon>Gunneridae</taxon>
        <taxon>Pentapetalae</taxon>
        <taxon>rosids</taxon>
        <taxon>fabids</taxon>
        <taxon>Fabales</taxon>
        <taxon>Fabaceae</taxon>
        <taxon>Papilionoideae</taxon>
        <taxon>50 kb inversion clade</taxon>
        <taxon>NPAAA clade</taxon>
        <taxon>Hologalegina</taxon>
        <taxon>IRL clade</taxon>
        <taxon>Cicereae</taxon>
        <taxon>Cicer</taxon>
    </lineage>
</organism>
<dbReference type="InterPro" id="IPR027353">
    <property type="entry name" value="NET_dom"/>
</dbReference>
<sequence length="907" mass="100290">MASGPTVGGDGARERRRYIEGRVYRRKVFKGTKKNPNVGDTVVSTAATTKEDSAPTTTATNDTDNKNNSTVENINADETKSNTDNVLAPQSAVSEDGNLAQPEGSSRLVSGNTAQPQESSSLEDGNLPQKQLEEQNLEQEQVSLRTGDGNSLQKQLEDQDLEQEQVSLRTQDADSPQHQLENQNLGRQQVSSRTGDENSPHPQFDDQNSVQPHVSSRTEDKNSPQPQTNSRQEDGDSPPPQENSRQTEDGNSAQPELNSRLEDGSLPQPELNSRLEEGSLPLPELNSRLEDGSLPQPELNSKLEDRTSQQQDNSILEDGNLPQPQVNLRLEEGSLLQPPVNSTLEDHNLDQSPSPPVSDDLHSHQQAEPSNLNVQREDDGPSSPISIQEVVPSTGYLPSVNVPVEPCLEDRIKINLALTSKQEKQEIRWKLESELDIVRSLVKRIEVKQGQVGGYGHSNVVLGSGIANGGGGKRAHSEVASAGVSRQPTRPLYQLSLSMLHNSQGGSENVEKEKRTPKANQFYHNSEFLLAKDKFPPAESNKKSKLSWKKQGGGEMGHGFRMGSKFFKSCSSLLEKLMKHKHAWVFNSPVDVEGLGLHDYFTIITHPMDLGTVKNRLNKNWYKSPKEFAEDVRLTFNNAMTYNPKGQDVHVMAENLSKIFEDRWAIIESDYNREIRYGMEYGAAPPAPSHLSRRVPAFTPPALDMRRILDRSESLARTPRPMNITPSSRTPAPKKPKAKDPHKRDMTFDEKQKLSTNLQSLPPEKLDAIVQIIKRRNLALNQHDDEIEVDIDSVDAETLWELDRFVTNYKKSLSKNKRRAELARARAEALQNSIQRSQPPAMVEIPRETQADERNVPPSLPMQGGNQADNRSRSSSSSSSSSDSGSSSSDSDSDSSSASSDAGSQGT</sequence>
<dbReference type="eggNOG" id="KOG1474">
    <property type="taxonomic scope" value="Eukaryota"/>
</dbReference>
<dbReference type="PANTHER" id="PTHR45926">
    <property type="entry name" value="OSJNBA0053K19.4 PROTEIN"/>
    <property type="match status" value="1"/>
</dbReference>
<dbReference type="GeneID" id="101514937"/>
<keyword evidence="3" id="KW-0804">Transcription</keyword>
<accession>A0A1S2YJG2</accession>
<dbReference type="RefSeq" id="XP_012572643.1">
    <property type="nucleotide sequence ID" value="XM_012717189.2"/>
</dbReference>
<feature type="compositionally biased region" description="Low complexity" evidence="5">
    <location>
        <begin position="873"/>
        <end position="907"/>
    </location>
</feature>
<feature type="compositionally biased region" description="Basic and acidic residues" evidence="5">
    <location>
        <begin position="845"/>
        <end position="855"/>
    </location>
</feature>
<gene>
    <name evidence="9 10 11" type="primary">LOC101514937</name>
</gene>
<name>A0A1S2YJG2_CICAR</name>
<feature type="region of interest" description="Disordered" evidence="5">
    <location>
        <begin position="30"/>
        <end position="321"/>
    </location>
</feature>
<feature type="compositionally biased region" description="Low complexity" evidence="5">
    <location>
        <begin position="56"/>
        <end position="70"/>
    </location>
</feature>
<dbReference type="PROSITE" id="PS50014">
    <property type="entry name" value="BROMODOMAIN_2"/>
    <property type="match status" value="1"/>
</dbReference>
<feature type="region of interest" description="Disordered" evidence="5">
    <location>
        <begin position="338"/>
        <end position="390"/>
    </location>
</feature>
<dbReference type="PaxDb" id="3827-XP_004505511.1"/>
<evidence type="ECO:0000256" key="2">
    <source>
        <dbReference type="ARBA" id="ARBA00023117"/>
    </source>
</evidence>
<dbReference type="OrthoDB" id="21449at2759"/>